<dbReference type="PANTHER" id="PTHR43077">
    <property type="entry name" value="TRANSPORT PERMEASE YVFS-RELATED"/>
    <property type="match status" value="1"/>
</dbReference>
<feature type="transmembrane region" description="Helical" evidence="6">
    <location>
        <begin position="586"/>
        <end position="613"/>
    </location>
</feature>
<feature type="domain" description="ABC-2 type transporter transmembrane" evidence="7">
    <location>
        <begin position="25"/>
        <end position="165"/>
    </location>
</feature>
<keyword evidence="2 6" id="KW-0812">Transmembrane</keyword>
<comment type="subcellular location">
    <subcellularLocation>
        <location evidence="1">Membrane</location>
        <topology evidence="1">Multi-pass membrane protein</topology>
    </subcellularLocation>
</comment>
<keyword evidence="5" id="KW-0175">Coiled coil</keyword>
<reference evidence="8 9" key="1">
    <citation type="submission" date="2019-08" db="EMBL/GenBank/DDBJ databases">
        <title>In-depth cultivation of the pig gut microbiome towards novel bacterial diversity and tailored functional studies.</title>
        <authorList>
            <person name="Wylensek D."/>
            <person name="Hitch T.C.A."/>
            <person name="Clavel T."/>
        </authorList>
    </citation>
    <scope>NUCLEOTIDE SEQUENCE [LARGE SCALE GENOMIC DNA]</scope>
    <source>
        <strain evidence="8 9">CA-Schmier-601-WT-1</strain>
    </source>
</reference>
<dbReference type="NCBIfam" id="TIGR03062">
    <property type="entry name" value="pip_yhgE_Cterm"/>
    <property type="match status" value="1"/>
</dbReference>
<evidence type="ECO:0000256" key="4">
    <source>
        <dbReference type="ARBA" id="ARBA00023136"/>
    </source>
</evidence>
<dbReference type="SUPFAM" id="SSF58104">
    <property type="entry name" value="Methyl-accepting chemotaxis protein (MCP) signaling domain"/>
    <property type="match status" value="1"/>
</dbReference>
<keyword evidence="4 6" id="KW-0472">Membrane</keyword>
<keyword evidence="9" id="KW-1185">Reference proteome</keyword>
<dbReference type="Proteomes" id="UP000469325">
    <property type="component" value="Unassembled WGS sequence"/>
</dbReference>
<name>A0A6N7XSW6_9ACTN</name>
<evidence type="ECO:0000256" key="3">
    <source>
        <dbReference type="ARBA" id="ARBA00022989"/>
    </source>
</evidence>
<dbReference type="InterPro" id="IPR051328">
    <property type="entry name" value="T7SS_ABC-Transporter"/>
</dbReference>
<dbReference type="Pfam" id="PF12698">
    <property type="entry name" value="ABC2_membrane_3"/>
    <property type="match status" value="2"/>
</dbReference>
<keyword evidence="3 6" id="KW-1133">Transmembrane helix</keyword>
<sequence length="745" mass="79660">MSSMGPFLRLAKRDFDHVTHNVIALVVCIGMVVIPSFYAWFNIAGSWDPYGNTANLKVALANSDEGYKSSLLPVQINIGERTVTELSASEKVGYVVTDEEDAVEGVKSGKYYAAIVIPKDFSRKMLTVLTDDSEKPEVIYYNNAKRNAIASIVTSKASTAVKETIDETFSATVTEVGAATLSQFGDYLNDAEFQALASKLGEAAERSSGSMRDAASTLDTYSSLVGSMRSISSSATGVADQSLQSVLDAGGTLRQTASGVRDLDSGINGATDAVNSTLQKSSSSFDDVESALDDAFDTAGSKSDALSGRLGQVKDVVDGKRAELQALDDQINSQDQIIRTLHDRQEAGSVAYERTDEYILQIDGLKSDVEDAIQRLQALSDSIQQTRDDLSTYKGDAEEARTKLKALAADGKSAVSKVSDSYEGDLKGSLGTLASSIDDAASTADQVSGELKDAVSSLSTATTNADKSLQGAQDSLDSASAKLREGADKLDDLRARISAALASGNLDTLRAILSADPSALAAFISSPVQVERTAVFPVENNGSAMAPFYTTLCLWVGGVVLAALVRCEPSERAMWETGAKPRHAYFGRLVFFLAIGFMQTLVALLGDLFFLGIQCEHPILFLLTGTLASTVFINIIYALTYSFGDVGKAIAVVLMVIQVAGSGGTFPMQMLPNAFQSVYPWLPFVHSENAMRAAMFGIYGNDYAIEMAKLACFLLPALLLGLLLRKPVVRLNHWIEEKLESTKLM</sequence>
<evidence type="ECO:0000256" key="1">
    <source>
        <dbReference type="ARBA" id="ARBA00004141"/>
    </source>
</evidence>
<dbReference type="InterPro" id="IPR013525">
    <property type="entry name" value="ABC2_TM"/>
</dbReference>
<protein>
    <submittedName>
        <fullName evidence="8">YhgE/Pip domain-containing protein</fullName>
    </submittedName>
</protein>
<feature type="transmembrane region" description="Helical" evidence="6">
    <location>
        <begin position="619"/>
        <end position="639"/>
    </location>
</feature>
<comment type="caution">
    <text evidence="8">The sequence shown here is derived from an EMBL/GenBank/DDBJ whole genome shotgun (WGS) entry which is preliminary data.</text>
</comment>
<feature type="coiled-coil region" evidence="5">
    <location>
        <begin position="362"/>
        <end position="410"/>
    </location>
</feature>
<dbReference type="GO" id="GO:0140359">
    <property type="term" value="F:ABC-type transporter activity"/>
    <property type="evidence" value="ECO:0007669"/>
    <property type="project" value="InterPro"/>
</dbReference>
<feature type="transmembrane region" description="Helical" evidence="6">
    <location>
        <begin position="546"/>
        <end position="565"/>
    </location>
</feature>
<evidence type="ECO:0000256" key="5">
    <source>
        <dbReference type="SAM" id="Coils"/>
    </source>
</evidence>
<dbReference type="EMBL" id="VUNC01000007">
    <property type="protein sequence ID" value="MST73126.1"/>
    <property type="molecule type" value="Genomic_DNA"/>
</dbReference>
<feature type="transmembrane region" description="Helical" evidence="6">
    <location>
        <begin position="703"/>
        <end position="724"/>
    </location>
</feature>
<feature type="domain" description="ABC-2 type transporter transmembrane" evidence="7">
    <location>
        <begin position="375"/>
        <end position="722"/>
    </location>
</feature>
<evidence type="ECO:0000313" key="8">
    <source>
        <dbReference type="EMBL" id="MST73126.1"/>
    </source>
</evidence>
<evidence type="ECO:0000256" key="2">
    <source>
        <dbReference type="ARBA" id="ARBA00022692"/>
    </source>
</evidence>
<dbReference type="InterPro" id="IPR017500">
    <property type="entry name" value="Phage_infect_YhgE_N"/>
</dbReference>
<evidence type="ECO:0000256" key="6">
    <source>
        <dbReference type="SAM" id="Phobius"/>
    </source>
</evidence>
<accession>A0A6N7XSW6</accession>
<proteinExistence type="predicted"/>
<dbReference type="PANTHER" id="PTHR43077:SF10">
    <property type="entry name" value="TRANSPORT PERMEASE PROTEIN"/>
    <property type="match status" value="1"/>
</dbReference>
<feature type="transmembrane region" description="Helical" evidence="6">
    <location>
        <begin position="651"/>
        <end position="671"/>
    </location>
</feature>
<evidence type="ECO:0000259" key="7">
    <source>
        <dbReference type="Pfam" id="PF12698"/>
    </source>
</evidence>
<organism evidence="8 9">
    <name type="scientific">Olsenella porci</name>
    <dbReference type="NCBI Taxonomy" id="2652279"/>
    <lineage>
        <taxon>Bacteria</taxon>
        <taxon>Bacillati</taxon>
        <taxon>Actinomycetota</taxon>
        <taxon>Coriobacteriia</taxon>
        <taxon>Coriobacteriales</taxon>
        <taxon>Atopobiaceae</taxon>
        <taxon>Olsenella</taxon>
    </lineage>
</organism>
<dbReference type="NCBIfam" id="TIGR03061">
    <property type="entry name" value="pip_yhgE_Nterm"/>
    <property type="match status" value="1"/>
</dbReference>
<feature type="transmembrane region" description="Helical" evidence="6">
    <location>
        <begin position="21"/>
        <end position="41"/>
    </location>
</feature>
<dbReference type="GO" id="GO:0016020">
    <property type="term" value="C:membrane"/>
    <property type="evidence" value="ECO:0007669"/>
    <property type="project" value="UniProtKB-SubCell"/>
</dbReference>
<dbReference type="Gene3D" id="1.10.287.1490">
    <property type="match status" value="1"/>
</dbReference>
<dbReference type="Gene3D" id="3.40.1710.10">
    <property type="entry name" value="abc type-2 transporter like domain"/>
    <property type="match status" value="1"/>
</dbReference>
<gene>
    <name evidence="8" type="ORF">FYJ68_08405</name>
</gene>
<evidence type="ECO:0000313" key="9">
    <source>
        <dbReference type="Proteomes" id="UP000469325"/>
    </source>
</evidence>
<dbReference type="AlphaFoldDB" id="A0A6N7XSW6"/>
<dbReference type="InterPro" id="IPR017501">
    <property type="entry name" value="Phage_infect_YhgE_C"/>
</dbReference>